<name>A0A1J5EBY4_9BACT</name>
<accession>A0A1J5EBY4</accession>
<organism evidence="1 2">
    <name type="scientific">Candidatus Desantisbacteria bacterium CG2_30_40_21</name>
    <dbReference type="NCBI Taxonomy" id="1817895"/>
    <lineage>
        <taxon>Bacteria</taxon>
        <taxon>Candidatus Desantisiibacteriota</taxon>
    </lineage>
</organism>
<reference evidence="1 2" key="1">
    <citation type="journal article" date="2016" name="Environ. Microbiol.">
        <title>Genomic resolution of a cold subsurface aquifer community provides metabolic insights for novel microbes adapted to high CO concentrations.</title>
        <authorList>
            <person name="Probst A.J."/>
            <person name="Castelle C.J."/>
            <person name="Singh A."/>
            <person name="Brown C.T."/>
            <person name="Anantharaman K."/>
            <person name="Sharon I."/>
            <person name="Hug L.A."/>
            <person name="Burstein D."/>
            <person name="Emerson J.B."/>
            <person name="Thomas B.C."/>
            <person name="Banfield J.F."/>
        </authorList>
    </citation>
    <scope>NUCLEOTIDE SEQUENCE [LARGE SCALE GENOMIC DNA]</scope>
    <source>
        <strain evidence="1">CG2_30_40_21</strain>
    </source>
</reference>
<comment type="caution">
    <text evidence="1">The sequence shown here is derived from an EMBL/GenBank/DDBJ whole genome shotgun (WGS) entry which is preliminary data.</text>
</comment>
<evidence type="ECO:0000313" key="2">
    <source>
        <dbReference type="Proteomes" id="UP000183085"/>
    </source>
</evidence>
<protein>
    <recommendedName>
        <fullName evidence="3">LRAT domain-containing protein</fullName>
    </recommendedName>
</protein>
<gene>
    <name evidence="1" type="ORF">AUJ95_04085</name>
</gene>
<sequence length="99" mass="11114">MNHPQGNGEMPIVIHQAIPYVRIDWLMSTGCWETIGKVKDSEIENAKIRIRKAIKNPSYNLFGNNCEHFARYVVAGIRESKQLQTAVGVATVGTLLYLV</sequence>
<dbReference type="EMBL" id="MNYI01000104">
    <property type="protein sequence ID" value="OIP40814.1"/>
    <property type="molecule type" value="Genomic_DNA"/>
</dbReference>
<evidence type="ECO:0008006" key="3">
    <source>
        <dbReference type="Google" id="ProtNLM"/>
    </source>
</evidence>
<dbReference type="Gene3D" id="3.90.1720.10">
    <property type="entry name" value="endopeptidase domain like (from Nostoc punctiforme)"/>
    <property type="match status" value="1"/>
</dbReference>
<evidence type="ECO:0000313" key="1">
    <source>
        <dbReference type="EMBL" id="OIP40814.1"/>
    </source>
</evidence>
<dbReference type="AlphaFoldDB" id="A0A1J5EBY4"/>
<proteinExistence type="predicted"/>
<dbReference type="Proteomes" id="UP000183085">
    <property type="component" value="Unassembled WGS sequence"/>
</dbReference>